<evidence type="ECO:0000256" key="1">
    <source>
        <dbReference type="SAM" id="SignalP"/>
    </source>
</evidence>
<comment type="caution">
    <text evidence="2">The sequence shown here is derived from an EMBL/GenBank/DDBJ whole genome shotgun (WGS) entry which is preliminary data.</text>
</comment>
<protein>
    <submittedName>
        <fullName evidence="2">Uncharacterized protein</fullName>
    </submittedName>
</protein>
<reference evidence="2" key="1">
    <citation type="journal article" date="2020" name="Stud. Mycol.">
        <title>101 Dothideomycetes genomes: a test case for predicting lifestyles and emergence of pathogens.</title>
        <authorList>
            <person name="Haridas S."/>
            <person name="Albert R."/>
            <person name="Binder M."/>
            <person name="Bloem J."/>
            <person name="Labutti K."/>
            <person name="Salamov A."/>
            <person name="Andreopoulos B."/>
            <person name="Baker S."/>
            <person name="Barry K."/>
            <person name="Bills G."/>
            <person name="Bluhm B."/>
            <person name="Cannon C."/>
            <person name="Castanera R."/>
            <person name="Culley D."/>
            <person name="Daum C."/>
            <person name="Ezra D."/>
            <person name="Gonzalez J."/>
            <person name="Henrissat B."/>
            <person name="Kuo A."/>
            <person name="Liang C."/>
            <person name="Lipzen A."/>
            <person name="Lutzoni F."/>
            <person name="Magnuson J."/>
            <person name="Mondo S."/>
            <person name="Nolan M."/>
            <person name="Ohm R."/>
            <person name="Pangilinan J."/>
            <person name="Park H.-J."/>
            <person name="Ramirez L."/>
            <person name="Alfaro M."/>
            <person name="Sun H."/>
            <person name="Tritt A."/>
            <person name="Yoshinaga Y."/>
            <person name="Zwiers L.-H."/>
            <person name="Turgeon B."/>
            <person name="Goodwin S."/>
            <person name="Spatafora J."/>
            <person name="Crous P."/>
            <person name="Grigoriev I."/>
        </authorList>
    </citation>
    <scope>NUCLEOTIDE SEQUENCE</scope>
    <source>
        <strain evidence="2">CBS 133067</strain>
    </source>
</reference>
<evidence type="ECO:0000313" key="3">
    <source>
        <dbReference type="Proteomes" id="UP000799772"/>
    </source>
</evidence>
<feature type="signal peptide" evidence="1">
    <location>
        <begin position="1"/>
        <end position="19"/>
    </location>
</feature>
<feature type="chain" id="PRO_5040277458" evidence="1">
    <location>
        <begin position="20"/>
        <end position="104"/>
    </location>
</feature>
<evidence type="ECO:0000313" key="2">
    <source>
        <dbReference type="EMBL" id="KAF2094370.1"/>
    </source>
</evidence>
<keyword evidence="1" id="KW-0732">Signal</keyword>
<dbReference type="AlphaFoldDB" id="A0A9P4I3L8"/>
<dbReference type="Proteomes" id="UP000799772">
    <property type="component" value="Unassembled WGS sequence"/>
</dbReference>
<dbReference type="EMBL" id="ML978134">
    <property type="protein sequence ID" value="KAF2094370.1"/>
    <property type="molecule type" value="Genomic_DNA"/>
</dbReference>
<proteinExistence type="predicted"/>
<gene>
    <name evidence="2" type="ORF">NA57DRAFT_80184</name>
</gene>
<sequence length="104" mass="10341">MYAVTNLVVLALAATAVTANPLQKRADYTIDTGSGDQCGAAGGVHNHLTGSATTCYPIGGNSISAVGGCQVYTTSGADCNGSQQQISTGGDCVQVPFAGIRVVC</sequence>
<accession>A0A9P4I3L8</accession>
<organism evidence="2 3">
    <name type="scientific">Rhizodiscina lignyota</name>
    <dbReference type="NCBI Taxonomy" id="1504668"/>
    <lineage>
        <taxon>Eukaryota</taxon>
        <taxon>Fungi</taxon>
        <taxon>Dikarya</taxon>
        <taxon>Ascomycota</taxon>
        <taxon>Pezizomycotina</taxon>
        <taxon>Dothideomycetes</taxon>
        <taxon>Pleosporomycetidae</taxon>
        <taxon>Aulographales</taxon>
        <taxon>Rhizodiscinaceae</taxon>
        <taxon>Rhizodiscina</taxon>
    </lineage>
</organism>
<keyword evidence="3" id="KW-1185">Reference proteome</keyword>
<name>A0A9P4I3L8_9PEZI</name>